<dbReference type="PANTHER" id="PTHR42973:SF8">
    <property type="entry name" value="FAD-BINDING PCMH-TYPE DOMAIN-CONTAINING PROTEIN"/>
    <property type="match status" value="1"/>
</dbReference>
<protein>
    <submittedName>
        <fullName evidence="7">Putative FAD binding domain-containing protein</fullName>
    </submittedName>
</protein>
<feature type="signal peptide" evidence="5">
    <location>
        <begin position="1"/>
        <end position="26"/>
    </location>
</feature>
<dbReference type="GO" id="GO:0071949">
    <property type="term" value="F:FAD binding"/>
    <property type="evidence" value="ECO:0007669"/>
    <property type="project" value="InterPro"/>
</dbReference>
<organism evidence="7">
    <name type="scientific">Rosellinia necatrix</name>
    <name type="common">White root-rot fungus</name>
    <dbReference type="NCBI Taxonomy" id="77044"/>
    <lineage>
        <taxon>Eukaryota</taxon>
        <taxon>Fungi</taxon>
        <taxon>Dikarya</taxon>
        <taxon>Ascomycota</taxon>
        <taxon>Pezizomycotina</taxon>
        <taxon>Sordariomycetes</taxon>
        <taxon>Xylariomycetidae</taxon>
        <taxon>Xylariales</taxon>
        <taxon>Xylariaceae</taxon>
        <taxon>Rosellinia</taxon>
    </lineage>
</organism>
<dbReference type="Gene3D" id="3.40.462.20">
    <property type="match status" value="1"/>
</dbReference>
<dbReference type="STRING" id="77044.A0A1W2TJ59"/>
<dbReference type="InterPro" id="IPR016166">
    <property type="entry name" value="FAD-bd_PCMH"/>
</dbReference>
<gene>
    <name evidence="7" type="ORF">SAMD00023353_3000060</name>
</gene>
<evidence type="ECO:0000256" key="1">
    <source>
        <dbReference type="ARBA" id="ARBA00005466"/>
    </source>
</evidence>
<dbReference type="PROSITE" id="PS51387">
    <property type="entry name" value="FAD_PCMH"/>
    <property type="match status" value="1"/>
</dbReference>
<keyword evidence="2" id="KW-0285">Flavoprotein</keyword>
<evidence type="ECO:0000313" key="7">
    <source>
        <dbReference type="EMBL" id="GAP88217.1"/>
    </source>
</evidence>
<comment type="similarity">
    <text evidence="1">Belongs to the oxygen-dependent FAD-linked oxidoreductase family.</text>
</comment>
<evidence type="ECO:0000259" key="6">
    <source>
        <dbReference type="PROSITE" id="PS51387"/>
    </source>
</evidence>
<dbReference type="InterPro" id="IPR006094">
    <property type="entry name" value="Oxid_FAD_bind_N"/>
</dbReference>
<keyword evidence="5" id="KW-0732">Signal</keyword>
<dbReference type="OMA" id="PVNMAFE"/>
<dbReference type="EMBL" id="DF977475">
    <property type="protein sequence ID" value="GAP88217.1"/>
    <property type="molecule type" value="Genomic_DNA"/>
</dbReference>
<feature type="domain" description="FAD-binding PCMH-type" evidence="6">
    <location>
        <begin position="81"/>
        <end position="252"/>
    </location>
</feature>
<name>A0A1W2TJ59_ROSNE</name>
<dbReference type="GO" id="GO:0016491">
    <property type="term" value="F:oxidoreductase activity"/>
    <property type="evidence" value="ECO:0007669"/>
    <property type="project" value="UniProtKB-KW"/>
</dbReference>
<evidence type="ECO:0000256" key="5">
    <source>
        <dbReference type="SAM" id="SignalP"/>
    </source>
</evidence>
<dbReference type="InterPro" id="IPR012951">
    <property type="entry name" value="BBE"/>
</dbReference>
<evidence type="ECO:0000256" key="2">
    <source>
        <dbReference type="ARBA" id="ARBA00022630"/>
    </source>
</evidence>
<evidence type="ECO:0000256" key="4">
    <source>
        <dbReference type="ARBA" id="ARBA00023002"/>
    </source>
</evidence>
<accession>A0A1W2TJ59</accession>
<keyword evidence="4" id="KW-0560">Oxidoreductase</keyword>
<dbReference type="Pfam" id="PF08031">
    <property type="entry name" value="BBE"/>
    <property type="match status" value="1"/>
</dbReference>
<dbReference type="Proteomes" id="UP000054516">
    <property type="component" value="Unassembled WGS sequence"/>
</dbReference>
<proteinExistence type="inferred from homology"/>
<dbReference type="Gene3D" id="3.30.465.10">
    <property type="match status" value="1"/>
</dbReference>
<dbReference type="AlphaFoldDB" id="A0A1W2TJ59"/>
<evidence type="ECO:0000313" key="8">
    <source>
        <dbReference type="Proteomes" id="UP000054516"/>
    </source>
</evidence>
<dbReference type="InterPro" id="IPR050416">
    <property type="entry name" value="FAD-linked_Oxidoreductase"/>
</dbReference>
<dbReference type="InterPro" id="IPR036318">
    <property type="entry name" value="FAD-bd_PCMH-like_sf"/>
</dbReference>
<dbReference type="OrthoDB" id="9996127at2759"/>
<reference evidence="7" key="1">
    <citation type="submission" date="2016-03" db="EMBL/GenBank/DDBJ databases">
        <title>Draft genome sequence of Rosellinia necatrix.</title>
        <authorList>
            <person name="Kanematsu S."/>
        </authorList>
    </citation>
    <scope>NUCLEOTIDE SEQUENCE [LARGE SCALE GENOMIC DNA]</scope>
    <source>
        <strain evidence="7">W97</strain>
    </source>
</reference>
<sequence>MPNTFLSRAACGLLFIQAFLTSFASAHPTVPRCFQNYPSSPHNISVPAIQKELGHLLSKGSVIFGPSDPRWHNTTDGFQELSPPDVEIVVQPGKESDISKIVKYCNEKSIKYLALNRKHGWSSTLGGFKGMQIDMTSLSSLTIQPDNKSAIIQGGAYLGEVIDTLWDAGYVAVTGSSACPGFVGPALGGGHGRYEGLYGLASDNVIRLNMVLADGSKIQVSKSSHSDLFWGMKGAGQNFGIVTSAEAKIYPREIDTWHYHNYIWTQDKLETLFETLNIYHGNGTTPARMGVNHGIYMIDPSISKTEAVLSWTFAYAGPAEEAEKILQPFNDIEAVSHVSGDVSYPELVEIQGTGLSSPVCYHGDHPVSSALLRTWNITTQRQIYDMFNEKVALYPELANTAILLETYATKGMSDIPAHTSAYPWREELHIVLFFASLEPGSDLLEPTQQWAQETRDLWHAGEPTLPPRTYMNYGAGIETPEEMYGYEPWRLEKLRGLKSKYDPHNQFRYYNSFVKN</sequence>
<keyword evidence="8" id="KW-1185">Reference proteome</keyword>
<keyword evidence="3" id="KW-0274">FAD</keyword>
<dbReference type="Pfam" id="PF01565">
    <property type="entry name" value="FAD_binding_4"/>
    <property type="match status" value="1"/>
</dbReference>
<dbReference type="SUPFAM" id="SSF56176">
    <property type="entry name" value="FAD-binding/transporter-associated domain-like"/>
    <property type="match status" value="1"/>
</dbReference>
<feature type="chain" id="PRO_5010743675" evidence="5">
    <location>
        <begin position="27"/>
        <end position="516"/>
    </location>
</feature>
<evidence type="ECO:0000256" key="3">
    <source>
        <dbReference type="ARBA" id="ARBA00022827"/>
    </source>
</evidence>
<dbReference type="PANTHER" id="PTHR42973">
    <property type="entry name" value="BINDING OXIDOREDUCTASE, PUTATIVE (AFU_ORTHOLOGUE AFUA_1G17690)-RELATED"/>
    <property type="match status" value="1"/>
</dbReference>
<dbReference type="InterPro" id="IPR016169">
    <property type="entry name" value="FAD-bd_PCMH_sub2"/>
</dbReference>